<comment type="caution">
    <text evidence="2">The sequence shown here is derived from an EMBL/GenBank/DDBJ whole genome shotgun (WGS) entry which is preliminary data.</text>
</comment>
<dbReference type="RefSeq" id="WP_253771619.1">
    <property type="nucleotide sequence ID" value="NZ_JAMTCK010000006.1"/>
</dbReference>
<gene>
    <name evidence="2" type="ORF">LX83_002952</name>
</gene>
<evidence type="ECO:0000313" key="3">
    <source>
        <dbReference type="Proteomes" id="UP001206128"/>
    </source>
</evidence>
<sequence>MYVADGVGGAVNSVANMDAMSRNMKSLTALASSGGFAVSAEGGQALLNAINQMKDAVMDSRQDVEYLKQAVRLGTSPDARVITAYNQKVAADSDGQSFLEALQQLDGVLDEAEAAIKQAMANYENVEASNQRAFNG</sequence>
<accession>A0AAE3GH89</accession>
<organism evidence="2 3">
    <name type="scientific">Goodfellowiella coeruleoviolacea</name>
    <dbReference type="NCBI Taxonomy" id="334858"/>
    <lineage>
        <taxon>Bacteria</taxon>
        <taxon>Bacillati</taxon>
        <taxon>Actinomycetota</taxon>
        <taxon>Actinomycetes</taxon>
        <taxon>Pseudonocardiales</taxon>
        <taxon>Pseudonocardiaceae</taxon>
        <taxon>Goodfellowiella</taxon>
    </lineage>
</organism>
<dbReference type="Proteomes" id="UP001206128">
    <property type="component" value="Unassembled WGS sequence"/>
</dbReference>
<protein>
    <submittedName>
        <fullName evidence="2">Uncharacterized protein</fullName>
    </submittedName>
</protein>
<proteinExistence type="predicted"/>
<name>A0AAE3GH89_9PSEU</name>
<feature type="coiled-coil region" evidence="1">
    <location>
        <begin position="102"/>
        <end position="129"/>
    </location>
</feature>
<keyword evidence="1" id="KW-0175">Coiled coil</keyword>
<dbReference type="AlphaFoldDB" id="A0AAE3GH89"/>
<reference evidence="2" key="1">
    <citation type="submission" date="2022-06" db="EMBL/GenBank/DDBJ databases">
        <title>Genomic Encyclopedia of Archaeal and Bacterial Type Strains, Phase II (KMG-II): from individual species to whole genera.</title>
        <authorList>
            <person name="Goeker M."/>
        </authorList>
    </citation>
    <scope>NUCLEOTIDE SEQUENCE</scope>
    <source>
        <strain evidence="2">DSM 43935</strain>
    </source>
</reference>
<evidence type="ECO:0000256" key="1">
    <source>
        <dbReference type="SAM" id="Coils"/>
    </source>
</evidence>
<keyword evidence="3" id="KW-1185">Reference proteome</keyword>
<dbReference type="EMBL" id="JAMTCK010000006">
    <property type="protein sequence ID" value="MCP2166093.1"/>
    <property type="molecule type" value="Genomic_DNA"/>
</dbReference>
<evidence type="ECO:0000313" key="2">
    <source>
        <dbReference type="EMBL" id="MCP2166093.1"/>
    </source>
</evidence>